<proteinExistence type="predicted"/>
<dbReference type="Pfam" id="PF13797">
    <property type="entry name" value="Post_transc_reg"/>
    <property type="match status" value="1"/>
</dbReference>
<reference evidence="1 2" key="1">
    <citation type="submission" date="2020-08" db="EMBL/GenBank/DDBJ databases">
        <title>A Genomic Blueprint of the Chicken Gut Microbiome.</title>
        <authorList>
            <person name="Gilroy R."/>
            <person name="Ravi A."/>
            <person name="Getino M."/>
            <person name="Pursley I."/>
            <person name="Horton D.L."/>
            <person name="Alikhan N.-F."/>
            <person name="Baker D."/>
            <person name="Gharbi K."/>
            <person name="Hall N."/>
            <person name="Watson M."/>
            <person name="Adriaenssens E.M."/>
            <person name="Foster-Nyarko E."/>
            <person name="Jarju S."/>
            <person name="Secka A."/>
            <person name="Antonio M."/>
            <person name="Oren A."/>
            <person name="Chaudhuri R."/>
            <person name="La Ragione R.M."/>
            <person name="Hildebrand F."/>
            <person name="Pallen M.J."/>
        </authorList>
    </citation>
    <scope>NUCLEOTIDE SEQUENCE [LARGE SCALE GENOMIC DNA]</scope>
    <source>
        <strain evidence="1 2">Sa2BUA9</strain>
    </source>
</reference>
<evidence type="ECO:0008006" key="3">
    <source>
        <dbReference type="Google" id="ProtNLM"/>
    </source>
</evidence>
<gene>
    <name evidence="1" type="ORF">H9650_06505</name>
</gene>
<accession>A0ABR8R7Z1</accession>
<dbReference type="Proteomes" id="UP000640786">
    <property type="component" value="Unassembled WGS sequence"/>
</dbReference>
<evidence type="ECO:0000313" key="2">
    <source>
        <dbReference type="Proteomes" id="UP000640786"/>
    </source>
</evidence>
<evidence type="ECO:0000313" key="1">
    <source>
        <dbReference type="EMBL" id="MBD7943767.1"/>
    </source>
</evidence>
<dbReference type="RefSeq" id="WP_144535750.1">
    <property type="nucleotide sequence ID" value="NZ_JACSQO010000002.1"/>
</dbReference>
<protein>
    <recommendedName>
        <fullName evidence="3">Post-transcriptional regulator</fullName>
    </recommendedName>
</protein>
<name>A0ABR8R7Z1_9BACI</name>
<keyword evidence="2" id="KW-1185">Reference proteome</keyword>
<sequence length="104" mass="12462">MENSYNHIYTHVLPALESKKSEFKVYQYETVTEADIWKYCVEKKWRKLDVLSLSLHKIVNDVLSITPAEYMTYEQIENSRTSNWFSEINQEELQILLNPQTEEK</sequence>
<organism evidence="1 2">
    <name type="scientific">Psychrobacillus faecigallinarum</name>
    <dbReference type="NCBI Taxonomy" id="2762235"/>
    <lineage>
        <taxon>Bacteria</taxon>
        <taxon>Bacillati</taxon>
        <taxon>Bacillota</taxon>
        <taxon>Bacilli</taxon>
        <taxon>Bacillales</taxon>
        <taxon>Bacillaceae</taxon>
        <taxon>Psychrobacillus</taxon>
    </lineage>
</organism>
<dbReference type="InterPro" id="IPR025716">
    <property type="entry name" value="Post-transcriptional_regulator"/>
</dbReference>
<dbReference type="EMBL" id="JACSQO010000002">
    <property type="protein sequence ID" value="MBD7943767.1"/>
    <property type="molecule type" value="Genomic_DNA"/>
</dbReference>
<comment type="caution">
    <text evidence="1">The sequence shown here is derived from an EMBL/GenBank/DDBJ whole genome shotgun (WGS) entry which is preliminary data.</text>
</comment>